<dbReference type="AlphaFoldDB" id="A0A7V7RM76"/>
<dbReference type="RefSeq" id="WP_151574373.1">
    <property type="nucleotide sequence ID" value="NZ_WBOT01000003.1"/>
</dbReference>
<comment type="caution">
    <text evidence="1">The sequence shown here is derived from an EMBL/GenBank/DDBJ whole genome shotgun (WGS) entry which is preliminary data.</text>
</comment>
<evidence type="ECO:0000313" key="2">
    <source>
        <dbReference type="Proteomes" id="UP000441354"/>
    </source>
</evidence>
<accession>A0A7V7RM76</accession>
<name>A0A7V7RM76_9BACI</name>
<dbReference type="Proteomes" id="UP000441354">
    <property type="component" value="Unassembled WGS sequence"/>
</dbReference>
<gene>
    <name evidence="1" type="ORF">F7732_12700</name>
</gene>
<evidence type="ECO:0000313" key="1">
    <source>
        <dbReference type="EMBL" id="KAB2332934.1"/>
    </source>
</evidence>
<organism evidence="1 2">
    <name type="scientific">Bacillus mesophilum</name>
    <dbReference type="NCBI Taxonomy" id="1071718"/>
    <lineage>
        <taxon>Bacteria</taxon>
        <taxon>Bacillati</taxon>
        <taxon>Bacillota</taxon>
        <taxon>Bacilli</taxon>
        <taxon>Bacillales</taxon>
        <taxon>Bacillaceae</taxon>
        <taxon>Bacillus</taxon>
    </lineage>
</organism>
<reference evidence="1 2" key="1">
    <citation type="journal article" date="2014" name="Arch. Microbiol.">
        <title>Bacillus mesophilum sp. nov., strain IITR-54T, a novel 4-chlorobiphenyl dechlorinating bacterium.</title>
        <authorList>
            <person name="Manickam N."/>
            <person name="Singh N.K."/>
            <person name="Bajaj A."/>
            <person name="Kumar R.M."/>
            <person name="Kaur G."/>
            <person name="Kaur N."/>
            <person name="Bala M."/>
            <person name="Kumar A."/>
            <person name="Mayilraj S."/>
        </authorList>
    </citation>
    <scope>NUCLEOTIDE SEQUENCE [LARGE SCALE GENOMIC DNA]</scope>
    <source>
        <strain evidence="1 2">IITR-54</strain>
    </source>
</reference>
<proteinExistence type="predicted"/>
<dbReference type="EMBL" id="WBOT01000003">
    <property type="protein sequence ID" value="KAB2332934.1"/>
    <property type="molecule type" value="Genomic_DNA"/>
</dbReference>
<sequence length="96" mass="10992">MRNIEQALAEIVAIGRFLEQGAKEQTKSPRQLFAEAHERALVVDKALSQYQHPKISAVRKAFKKVIYAMVVGKQGRFRRAQRMANMALKEVIEVLR</sequence>
<keyword evidence="2" id="KW-1185">Reference proteome</keyword>
<protein>
    <submittedName>
        <fullName evidence="1">Uncharacterized protein</fullName>
    </submittedName>
</protein>